<evidence type="ECO:0000256" key="2">
    <source>
        <dbReference type="ARBA" id="ARBA00006899"/>
    </source>
</evidence>
<evidence type="ECO:0000256" key="7">
    <source>
        <dbReference type="ARBA" id="ARBA00023125"/>
    </source>
</evidence>
<dbReference type="GO" id="GO:0070860">
    <property type="term" value="C:RNA polymerase I core factor complex"/>
    <property type="evidence" value="ECO:0007669"/>
    <property type="project" value="InterPro"/>
</dbReference>
<dbReference type="GO" id="GO:0008270">
    <property type="term" value="F:zinc ion binding"/>
    <property type="evidence" value="ECO:0007669"/>
    <property type="project" value="UniProtKB-KW"/>
</dbReference>
<organism evidence="11 12">
    <name type="scientific">Steinernema glaseri</name>
    <dbReference type="NCBI Taxonomy" id="37863"/>
    <lineage>
        <taxon>Eukaryota</taxon>
        <taxon>Metazoa</taxon>
        <taxon>Ecdysozoa</taxon>
        <taxon>Nematoda</taxon>
        <taxon>Chromadorea</taxon>
        <taxon>Rhabditida</taxon>
        <taxon>Tylenchina</taxon>
        <taxon>Panagrolaimomorpha</taxon>
        <taxon>Strongyloidoidea</taxon>
        <taxon>Steinernematidae</taxon>
        <taxon>Steinernema</taxon>
    </lineage>
</organism>
<dbReference type="AlphaFoldDB" id="A0A1I7Z242"/>
<dbReference type="GO" id="GO:0005668">
    <property type="term" value="C:RNA polymerase transcription factor SL1 complex"/>
    <property type="evidence" value="ECO:0007669"/>
    <property type="project" value="TreeGrafter"/>
</dbReference>
<reference evidence="12" key="1">
    <citation type="submission" date="2016-11" db="UniProtKB">
        <authorList>
            <consortium name="WormBaseParasite"/>
        </authorList>
    </citation>
    <scope>IDENTIFICATION</scope>
</reference>
<dbReference type="Proteomes" id="UP000095287">
    <property type="component" value="Unplaced"/>
</dbReference>
<evidence type="ECO:0000313" key="12">
    <source>
        <dbReference type="WBParaSite" id="L893_g22150.t1"/>
    </source>
</evidence>
<evidence type="ECO:0000313" key="11">
    <source>
        <dbReference type="Proteomes" id="UP000095287"/>
    </source>
</evidence>
<feature type="domain" description="Rrn7/TAF1B C-terminal cyclin" evidence="10">
    <location>
        <begin position="339"/>
        <end position="496"/>
    </location>
</feature>
<protein>
    <submittedName>
        <fullName evidence="12">TATA box-binding protein-associated factor RNA polymerase I subunit B</fullName>
    </submittedName>
</protein>
<evidence type="ECO:0000256" key="9">
    <source>
        <dbReference type="ARBA" id="ARBA00023242"/>
    </source>
</evidence>
<dbReference type="PANTHER" id="PTHR31576:SF2">
    <property type="entry name" value="TATA BOX-BINDING PROTEIN-ASSOCIATED FACTOR RNA POLYMERASE I SUBUNIT B"/>
    <property type="match status" value="1"/>
</dbReference>
<dbReference type="InterPro" id="IPR033599">
    <property type="entry name" value="TAF1B/Rrn7"/>
</dbReference>
<evidence type="ECO:0000256" key="4">
    <source>
        <dbReference type="ARBA" id="ARBA00022771"/>
    </source>
</evidence>
<dbReference type="PANTHER" id="PTHR31576">
    <property type="entry name" value="TATA BOX-BINDING PROTEIN-ASSOCIATED FACTOR RNA POLYMERASE I SUBUNIT B"/>
    <property type="match status" value="1"/>
</dbReference>
<keyword evidence="7" id="KW-0238">DNA-binding</keyword>
<keyword evidence="3" id="KW-0479">Metal-binding</keyword>
<evidence type="ECO:0000256" key="1">
    <source>
        <dbReference type="ARBA" id="ARBA00004604"/>
    </source>
</evidence>
<keyword evidence="6" id="KW-0805">Transcription regulation</keyword>
<dbReference type="Pfam" id="PF20645">
    <property type="entry name" value="Rrn7_cyclin_C"/>
    <property type="match status" value="1"/>
</dbReference>
<dbReference type="GO" id="GO:0001164">
    <property type="term" value="F:RNA polymerase I core promoter sequence-specific DNA binding"/>
    <property type="evidence" value="ECO:0007669"/>
    <property type="project" value="InterPro"/>
</dbReference>
<keyword evidence="4" id="KW-0863">Zinc-finger</keyword>
<keyword evidence="8" id="KW-0804">Transcription</keyword>
<keyword evidence="5" id="KW-0862">Zinc</keyword>
<comment type="similarity">
    <text evidence="2">Belongs to the RRN7/TAF1B family.</text>
</comment>
<proteinExistence type="inferred from homology"/>
<comment type="subcellular location">
    <subcellularLocation>
        <location evidence="1">Nucleus</location>
        <location evidence="1">Nucleolus</location>
    </subcellularLocation>
</comment>
<evidence type="ECO:0000256" key="3">
    <source>
        <dbReference type="ARBA" id="ARBA00022723"/>
    </source>
</evidence>
<keyword evidence="9" id="KW-0539">Nucleus</keyword>
<name>A0A1I7Z242_9BILA</name>
<accession>A0A1I7Z242</accession>
<evidence type="ECO:0000256" key="5">
    <source>
        <dbReference type="ARBA" id="ARBA00022833"/>
    </source>
</evidence>
<keyword evidence="11" id="KW-1185">Reference proteome</keyword>
<dbReference type="InterPro" id="IPR048538">
    <property type="entry name" value="Rrn7_cyclin_C"/>
</dbReference>
<dbReference type="GO" id="GO:0042790">
    <property type="term" value="P:nucleolar large rRNA transcription by RNA polymerase I"/>
    <property type="evidence" value="ECO:0007669"/>
    <property type="project" value="TreeGrafter"/>
</dbReference>
<sequence>MDVCGVCGGTNLNEVDGFFYCGTCGTQTDRVYEHDDNDAIPMISRGLILQKGAKEGERKRGGRARRDEVMTKEAYLGNRAQSNVEFPKYLQQCGYRIGTFVKLLHHYGEILVRDFNIDECIIPKIRYIVQRYLRLSGAAFCDSEIAEKEEDRFSIMLKKTSREIRIEKRAHEDKVKKRRLEKKKADKLKAKQVSADAAMSQFIGSQLSEDEEEHKRIEEEQELKDAMFDVNIFSLISTNLSRKAVIASGNALLDVDLILVILYLACATSGVSWVLLSDITRWYREGRFPITKSQMLAITFATGMEDVCEGNQVVNATVRQRFKNHAIQPLYETSKVFHAMVQMVDLPQEVVFKPNFTQILARYVYNLNLPTSFMRQLMTLDKLLGGDPEVSQQRSHMIYPFITNNIAAYLQEPKIATQLHYGSVSFFRYLSFVKPRYHEAMNPRLQTVMISTEGRAMALILFALKLMFGLDDVREYSFGKEEGQNTFNIARYMLQLRLRMDVLRGTSVATVLSKGYTPTESDPLLDEDSFADDKRSEWCFGRKGSNRSNCFEKCIPSFEVNTARDKAFFNLFQDDFQDTARTDFVSNDAVFAPLRYAATKNQSWLTEISRRDDATELLDKSNVQVFFKSYSEQQLTYRNLEEYVPSGPFKERVKNDAACDNGTKTSKWRSLFPSSATYHVYPRIPDICLYTTTKSEAFDEAEVYPLPLLGDVESMHRDAKPCFSKNFEFLLKTFSAVVGEPVYLVYFAVVMVEMMVFERTRISELESSLLGGQPLKTKPNWRCASQPGRPKATQPKNTEKKVIVRRNWDYWEIYLVGDTEAPRWTWKYAAHNPKKPGRANRWNYFKLSLDVGMPLLFWRHC</sequence>
<evidence type="ECO:0000256" key="8">
    <source>
        <dbReference type="ARBA" id="ARBA00023163"/>
    </source>
</evidence>
<evidence type="ECO:0000256" key="6">
    <source>
        <dbReference type="ARBA" id="ARBA00023015"/>
    </source>
</evidence>
<evidence type="ECO:0000259" key="10">
    <source>
        <dbReference type="Pfam" id="PF20645"/>
    </source>
</evidence>
<dbReference type="WBParaSite" id="L893_g22150.t1">
    <property type="protein sequence ID" value="L893_g22150.t1"/>
    <property type="gene ID" value="L893_g22150"/>
</dbReference>